<gene>
    <name evidence="6" type="ORF">CSO01_14710</name>
</gene>
<keyword evidence="4" id="KW-1133">Transmembrane helix</keyword>
<keyword evidence="2" id="KW-0119">Carbohydrate metabolism</keyword>
<dbReference type="PROSITE" id="PS50853">
    <property type="entry name" value="FN3"/>
    <property type="match status" value="1"/>
</dbReference>
<protein>
    <recommendedName>
        <fullName evidence="5">Fibronectin type-III domain-containing protein</fullName>
    </recommendedName>
</protein>
<dbReference type="InterPro" id="IPR036116">
    <property type="entry name" value="FN3_sf"/>
</dbReference>
<dbReference type="RefSeq" id="WP_146952534.1">
    <property type="nucleotide sequence ID" value="NZ_BAABBJ010000003.1"/>
</dbReference>
<evidence type="ECO:0000313" key="7">
    <source>
        <dbReference type="Proteomes" id="UP000321798"/>
    </source>
</evidence>
<evidence type="ECO:0000313" key="6">
    <source>
        <dbReference type="EMBL" id="GEP68756.1"/>
    </source>
</evidence>
<evidence type="ECO:0000256" key="1">
    <source>
        <dbReference type="ARBA" id="ARBA00023295"/>
    </source>
</evidence>
<name>A0A512PC64_9CELL</name>
<dbReference type="Gene3D" id="2.60.40.10">
    <property type="entry name" value="Immunoglobulins"/>
    <property type="match status" value="1"/>
</dbReference>
<evidence type="ECO:0000256" key="3">
    <source>
        <dbReference type="SAM" id="MobiDB-lite"/>
    </source>
</evidence>
<feature type="compositionally biased region" description="Pro residues" evidence="3">
    <location>
        <begin position="7"/>
        <end position="18"/>
    </location>
</feature>
<dbReference type="SUPFAM" id="SSF49265">
    <property type="entry name" value="Fibronectin type III"/>
    <property type="match status" value="1"/>
</dbReference>
<evidence type="ECO:0000256" key="4">
    <source>
        <dbReference type="SAM" id="Phobius"/>
    </source>
</evidence>
<accession>A0A512PC64</accession>
<proteinExistence type="predicted"/>
<dbReference type="Proteomes" id="UP000321798">
    <property type="component" value="Unassembled WGS sequence"/>
</dbReference>
<dbReference type="CDD" id="cd00063">
    <property type="entry name" value="FN3"/>
    <property type="match status" value="1"/>
</dbReference>
<reference evidence="6 7" key="1">
    <citation type="submission" date="2019-07" db="EMBL/GenBank/DDBJ databases">
        <title>Whole genome shotgun sequence of Cellulomonas soli NBRC 109434.</title>
        <authorList>
            <person name="Hosoyama A."/>
            <person name="Uohara A."/>
            <person name="Ohji S."/>
            <person name="Ichikawa N."/>
        </authorList>
    </citation>
    <scope>NUCLEOTIDE SEQUENCE [LARGE SCALE GENOMIC DNA]</scope>
    <source>
        <strain evidence="6 7">NBRC 109434</strain>
    </source>
</reference>
<sequence>MTAPGSPGQPTPFAPAPGPRTSTATRRVAHLWRAFGVLAVTVLALVTASPVPATATAAAPGGADRGAAVPLPVADLDSSFVATNGGVTASAGTTGVWNNVTWFSYTPAQAVRVFIRATSVSPAGWDNTLEVWTGGSLVTHNDDFYGLDASLTVNLQAGTTYQIGMGGYSSGSRGSATLTFATRVPTPPLDVQATFGDASADVSWSAPADVAGGVTGYTVLCTPAGGEETECGATSGTPPQRSRHVTGLTNGVSYTFRVTASNVIGPSDPSVPVTSIVPKATSTTTISTDPAAPVSGQPYDVHVSVSAGGTAATGTVDVTVGGVLHGGLALVGGVATVEDRTDPVSTVALSATYGGTSAVAASSASSSVSVAKRPQTVTFEALPAGLVYAGAPATLDASASSELPVTFAASGACAVSGGSLQLTGVGSCEVTATQAGDAQTESAQATQTVDVARRGQVVTFGELPALVYGQGSTTLVAASSVGLPVTFAAEGACTVTDGLLSVTGVGPCTVTATQAGDELTGPASSVVRTGAVAKRSQAVTIAPLAVPVFGGDASTVSARSEFDLPVTLSAAGACLVDASGRLTAVGTGLCVVTAAAAGDDLTLPGQATASVTAIGPDSAVEATLDRQLGELAEGAPVSARGTGLRPGTVLTLEVHSTPQVIGTAVVGADGTAVVTGMLPAGLEGGAHRLIAVGTALDGTPAQFVLPFQLAQDGTILRIQERTLALAATGADGVGAAGAMAAAWVLLGAGLLVLRRRWVARSGR</sequence>
<dbReference type="OrthoDB" id="4829893at2"/>
<keyword evidence="1" id="KW-0326">Glycosidase</keyword>
<feature type="transmembrane region" description="Helical" evidence="4">
    <location>
        <begin position="733"/>
        <end position="753"/>
    </location>
</feature>
<keyword evidence="1" id="KW-0378">Hydrolase</keyword>
<feature type="region of interest" description="Disordered" evidence="3">
    <location>
        <begin position="1"/>
        <end position="22"/>
    </location>
</feature>
<dbReference type="GO" id="GO:0000272">
    <property type="term" value="P:polysaccharide catabolic process"/>
    <property type="evidence" value="ECO:0007669"/>
    <property type="project" value="UniProtKB-KW"/>
</dbReference>
<dbReference type="InterPro" id="IPR003961">
    <property type="entry name" value="FN3_dom"/>
</dbReference>
<feature type="domain" description="Fibronectin type-III" evidence="5">
    <location>
        <begin position="184"/>
        <end position="280"/>
    </location>
</feature>
<dbReference type="AlphaFoldDB" id="A0A512PC64"/>
<organism evidence="6 7">
    <name type="scientific">Cellulomonas soli</name>
    <dbReference type="NCBI Taxonomy" id="931535"/>
    <lineage>
        <taxon>Bacteria</taxon>
        <taxon>Bacillati</taxon>
        <taxon>Actinomycetota</taxon>
        <taxon>Actinomycetes</taxon>
        <taxon>Micrococcales</taxon>
        <taxon>Cellulomonadaceae</taxon>
        <taxon>Cellulomonas</taxon>
    </lineage>
</organism>
<dbReference type="Pfam" id="PF00041">
    <property type="entry name" value="fn3"/>
    <property type="match status" value="1"/>
</dbReference>
<keyword evidence="4" id="KW-0472">Membrane</keyword>
<evidence type="ECO:0000256" key="2">
    <source>
        <dbReference type="ARBA" id="ARBA00023326"/>
    </source>
</evidence>
<dbReference type="SMART" id="SM00060">
    <property type="entry name" value="FN3"/>
    <property type="match status" value="1"/>
</dbReference>
<keyword evidence="4" id="KW-0812">Transmembrane</keyword>
<evidence type="ECO:0000259" key="5">
    <source>
        <dbReference type="PROSITE" id="PS50853"/>
    </source>
</evidence>
<dbReference type="GO" id="GO:0016798">
    <property type="term" value="F:hydrolase activity, acting on glycosyl bonds"/>
    <property type="evidence" value="ECO:0007669"/>
    <property type="project" value="UniProtKB-KW"/>
</dbReference>
<comment type="caution">
    <text evidence="6">The sequence shown here is derived from an EMBL/GenBank/DDBJ whole genome shotgun (WGS) entry which is preliminary data.</text>
</comment>
<dbReference type="InterPro" id="IPR013783">
    <property type="entry name" value="Ig-like_fold"/>
</dbReference>
<keyword evidence="2" id="KW-0624">Polysaccharide degradation</keyword>
<keyword evidence="7" id="KW-1185">Reference proteome</keyword>
<dbReference type="EMBL" id="BKAL01000004">
    <property type="protein sequence ID" value="GEP68756.1"/>
    <property type="molecule type" value="Genomic_DNA"/>
</dbReference>